<dbReference type="AlphaFoldDB" id="A0AAI9UJV7"/>
<proteinExistence type="predicted"/>
<feature type="domain" description="Amine oxidase" evidence="2">
    <location>
        <begin position="85"/>
        <end position="514"/>
    </location>
</feature>
<organism evidence="3 4">
    <name type="scientific">Colletotrichum cuscutae</name>
    <dbReference type="NCBI Taxonomy" id="1209917"/>
    <lineage>
        <taxon>Eukaryota</taxon>
        <taxon>Fungi</taxon>
        <taxon>Dikarya</taxon>
        <taxon>Ascomycota</taxon>
        <taxon>Pezizomycotina</taxon>
        <taxon>Sordariomycetes</taxon>
        <taxon>Hypocreomycetidae</taxon>
        <taxon>Glomerellales</taxon>
        <taxon>Glomerellaceae</taxon>
        <taxon>Colletotrichum</taxon>
        <taxon>Colletotrichum acutatum species complex</taxon>
    </lineage>
</organism>
<dbReference type="Gene3D" id="3.90.660.10">
    <property type="match status" value="1"/>
</dbReference>
<keyword evidence="1" id="KW-0732">Signal</keyword>
<name>A0AAI9UJV7_9PEZI</name>
<dbReference type="Pfam" id="PF01593">
    <property type="entry name" value="Amino_oxidase"/>
    <property type="match status" value="1"/>
</dbReference>
<gene>
    <name evidence="3" type="ORF">CCUS01_09198</name>
</gene>
<keyword evidence="4" id="KW-1185">Reference proteome</keyword>
<dbReference type="Gene3D" id="1.10.10.1620">
    <property type="match status" value="1"/>
</dbReference>
<evidence type="ECO:0000313" key="3">
    <source>
        <dbReference type="EMBL" id="KAK1458720.1"/>
    </source>
</evidence>
<evidence type="ECO:0000259" key="2">
    <source>
        <dbReference type="Pfam" id="PF01593"/>
    </source>
</evidence>
<accession>A0AAI9UJV7</accession>
<reference evidence="3" key="1">
    <citation type="submission" date="2016-11" db="EMBL/GenBank/DDBJ databases">
        <title>The genome sequence of Colletotrichum cuscutae.</title>
        <authorList>
            <person name="Baroncelli R."/>
        </authorList>
    </citation>
    <scope>NUCLEOTIDE SEQUENCE</scope>
    <source>
        <strain evidence="3">IMI 304802</strain>
    </source>
</reference>
<dbReference type="PANTHER" id="PTHR10742:SF342">
    <property type="entry name" value="AMINE OXIDASE"/>
    <property type="match status" value="1"/>
</dbReference>
<dbReference type="Gene3D" id="3.50.50.60">
    <property type="entry name" value="FAD/NAD(P)-binding domain"/>
    <property type="match status" value="1"/>
</dbReference>
<evidence type="ECO:0000256" key="1">
    <source>
        <dbReference type="SAM" id="SignalP"/>
    </source>
</evidence>
<dbReference type="Proteomes" id="UP001239213">
    <property type="component" value="Unassembled WGS sequence"/>
</dbReference>
<dbReference type="GO" id="GO:0001716">
    <property type="term" value="F:L-amino-acid oxidase activity"/>
    <property type="evidence" value="ECO:0007669"/>
    <property type="project" value="TreeGrafter"/>
</dbReference>
<sequence>MSLFSTRTLVTALLLAQSFALPAPESKPVQLEERNICNDGELAAKNPRAAFFRKVVDESNYSNHSRVPTPKDVPLKVGIIGGGAAGLYAAILLDSLGIDYDIHEVSGRIGGRIFTYHFDQEAWDKSTPVDPAYYDYYDVGAMRFPPMPYMSRIIGNDSWSLIPYINARVAERDQVIKKHYIFRTDNTFRRFNGITSLLQDPNSASPARYDVPVFNSTFNTQSAYNVWKAQVSSMTTAISANFDTGFNLLMKYDSMTVREFLLDQGFTNTEIDWMENHQRCHSADIDNWSLINGGMDMLTKGMNLIVKNKPVLHNRVSDIKKNANGSLKIVVNGTKEYDYAHVISTVPLGALQAINMTELELNYFENHAIRSLNYDPSTKIGFKFKTRCYVWGQDASRLGSYMNPHNEKQQAPYQPESIDVMVDLTLRNLAELNGVSHEFLLSQFEGYHAYDWYGSAYSNGAFAIFGPGQFSSTLPWLMRPSADGHMHFAGEALSSGHAWIIGAVNSAWRTMVEILCTEGLEDKKK</sequence>
<feature type="chain" id="PRO_5042511157" evidence="1">
    <location>
        <begin position="21"/>
        <end position="525"/>
    </location>
</feature>
<feature type="signal peptide" evidence="1">
    <location>
        <begin position="1"/>
        <end position="20"/>
    </location>
</feature>
<dbReference type="PANTHER" id="PTHR10742">
    <property type="entry name" value="FLAVIN MONOAMINE OXIDASE"/>
    <property type="match status" value="1"/>
</dbReference>
<dbReference type="InterPro" id="IPR036188">
    <property type="entry name" value="FAD/NAD-bd_sf"/>
</dbReference>
<evidence type="ECO:0000313" key="4">
    <source>
        <dbReference type="Proteomes" id="UP001239213"/>
    </source>
</evidence>
<dbReference type="InterPro" id="IPR050281">
    <property type="entry name" value="Flavin_monoamine_oxidase"/>
</dbReference>
<protein>
    <submittedName>
        <fullName evidence="3">L-amino acid oxidase</fullName>
    </submittedName>
</protein>
<dbReference type="GO" id="GO:0009063">
    <property type="term" value="P:amino acid catabolic process"/>
    <property type="evidence" value="ECO:0007669"/>
    <property type="project" value="TreeGrafter"/>
</dbReference>
<comment type="caution">
    <text evidence="3">The sequence shown here is derived from an EMBL/GenBank/DDBJ whole genome shotgun (WGS) entry which is preliminary data.</text>
</comment>
<dbReference type="InterPro" id="IPR002937">
    <property type="entry name" value="Amino_oxidase"/>
</dbReference>
<dbReference type="EMBL" id="MPDP01000276">
    <property type="protein sequence ID" value="KAK1458720.1"/>
    <property type="molecule type" value="Genomic_DNA"/>
</dbReference>
<dbReference type="SUPFAM" id="SSF51905">
    <property type="entry name" value="FAD/NAD(P)-binding domain"/>
    <property type="match status" value="1"/>
</dbReference>
<dbReference type="Gene3D" id="1.20.1440.240">
    <property type="match status" value="1"/>
</dbReference>